<name>A0A075UX11_9PSEU</name>
<keyword evidence="3" id="KW-1185">Reference proteome</keyword>
<dbReference type="eggNOG" id="COG2327">
    <property type="taxonomic scope" value="Bacteria"/>
</dbReference>
<dbReference type="STRING" id="208439.AJAP_23405"/>
<protein>
    <recommendedName>
        <fullName evidence="1">Polysaccharide pyruvyl transferase domain-containing protein</fullName>
    </recommendedName>
</protein>
<organism evidence="2 3">
    <name type="scientific">Amycolatopsis japonica</name>
    <dbReference type="NCBI Taxonomy" id="208439"/>
    <lineage>
        <taxon>Bacteria</taxon>
        <taxon>Bacillati</taxon>
        <taxon>Actinomycetota</taxon>
        <taxon>Actinomycetes</taxon>
        <taxon>Pseudonocardiales</taxon>
        <taxon>Pseudonocardiaceae</taxon>
        <taxon>Amycolatopsis</taxon>
        <taxon>Amycolatopsis japonica group</taxon>
    </lineage>
</organism>
<dbReference type="Proteomes" id="UP000028492">
    <property type="component" value="Chromosome"/>
</dbReference>
<dbReference type="RefSeq" id="WP_038515178.1">
    <property type="nucleotide sequence ID" value="NZ_CP008953.1"/>
</dbReference>
<evidence type="ECO:0000259" key="1">
    <source>
        <dbReference type="Pfam" id="PF04230"/>
    </source>
</evidence>
<dbReference type="KEGG" id="aja:AJAP_23405"/>
<dbReference type="AlphaFoldDB" id="A0A075UX11"/>
<dbReference type="EMBL" id="CP008953">
    <property type="protein sequence ID" value="AIG77533.1"/>
    <property type="molecule type" value="Genomic_DNA"/>
</dbReference>
<gene>
    <name evidence="2" type="ORF">AJAP_23405</name>
</gene>
<feature type="domain" description="Polysaccharide pyruvyl transferase" evidence="1">
    <location>
        <begin position="183"/>
        <end position="222"/>
    </location>
</feature>
<evidence type="ECO:0000313" key="3">
    <source>
        <dbReference type="Proteomes" id="UP000028492"/>
    </source>
</evidence>
<accession>A0A075UX11</accession>
<sequence>MRALVIGWASFRHGEATAGDVLSMRRVDEALSTMGMEHDLAWSPVYRPGDVNYEEVDPARYSHVVFVCGPAHGWQIREVHRRFAHCHRIAVGVSVIDPEDDTVTGFDQVFPRDQGKVGTPDLSLGVPTDQVLVTGVILAPPQREYGESGRHAEVHASVREWIAGVDCARVPLDTRLASSDWERCETPDQFTSILSHLDVVVTTRLHGLVLSLQAGVPALAVDPVAGGGKVSAQADALGWPALVPAEEAGDRDVLDSWWRWCSSVQGRAVAALRALPADNGLMRDMVKALKTRPVR</sequence>
<proteinExistence type="predicted"/>
<dbReference type="HOGENOM" id="CLU_921059_0_0_11"/>
<dbReference type="InterPro" id="IPR007345">
    <property type="entry name" value="Polysacch_pyruvyl_Trfase"/>
</dbReference>
<reference evidence="2 3" key="1">
    <citation type="journal article" date="2014" name="J. Biotechnol.">
        <title>Complete genome sequence of the actinobacterium Amycolatopsis japonica MG417-CF17(T) (=DSM 44213T) producing (S,S)-N,N'-ethylenediaminedisuccinic acid.</title>
        <authorList>
            <person name="Stegmann E."/>
            <person name="Albersmeier A."/>
            <person name="Spohn M."/>
            <person name="Gert H."/>
            <person name="Weber T."/>
            <person name="Wohlleben W."/>
            <person name="Kalinowski J."/>
            <person name="Ruckert C."/>
        </authorList>
    </citation>
    <scope>NUCLEOTIDE SEQUENCE [LARGE SCALE GENOMIC DNA]</scope>
    <source>
        <strain evidence="3">MG417-CF17 (DSM 44213)</strain>
    </source>
</reference>
<dbReference type="Pfam" id="PF04230">
    <property type="entry name" value="PS_pyruv_trans"/>
    <property type="match status" value="1"/>
</dbReference>
<evidence type="ECO:0000313" key="2">
    <source>
        <dbReference type="EMBL" id="AIG77533.1"/>
    </source>
</evidence>